<proteinExistence type="predicted"/>
<keyword evidence="1" id="KW-1133">Transmembrane helix</keyword>
<reference evidence="2" key="1">
    <citation type="journal article" date="2014" name="Int. J. Syst. Evol. Microbiol.">
        <title>Complete genome sequence of Corynebacterium casei LMG S-19264T (=DSM 44701T), isolated from a smear-ripened cheese.</title>
        <authorList>
            <consortium name="US DOE Joint Genome Institute (JGI-PGF)"/>
            <person name="Walter F."/>
            <person name="Albersmeier A."/>
            <person name="Kalinowski J."/>
            <person name="Ruckert C."/>
        </authorList>
    </citation>
    <scope>NUCLEOTIDE SEQUENCE</scope>
    <source>
        <strain evidence="2">JCM 4122</strain>
    </source>
</reference>
<evidence type="ECO:0000313" key="2">
    <source>
        <dbReference type="EMBL" id="GHF87661.1"/>
    </source>
</evidence>
<keyword evidence="3" id="KW-1185">Reference proteome</keyword>
<dbReference type="EMBL" id="BNBE01000001">
    <property type="protein sequence ID" value="GHF87661.1"/>
    <property type="molecule type" value="Genomic_DNA"/>
</dbReference>
<protein>
    <submittedName>
        <fullName evidence="2">Uncharacterized protein</fullName>
    </submittedName>
</protein>
<organism evidence="2 3">
    <name type="scientific">Streptomyces filamentosus</name>
    <name type="common">Streptomyces roseosporus</name>
    <dbReference type="NCBI Taxonomy" id="67294"/>
    <lineage>
        <taxon>Bacteria</taxon>
        <taxon>Bacillati</taxon>
        <taxon>Actinomycetota</taxon>
        <taxon>Actinomycetes</taxon>
        <taxon>Kitasatosporales</taxon>
        <taxon>Streptomycetaceae</taxon>
        <taxon>Streptomyces</taxon>
    </lineage>
</organism>
<reference evidence="2" key="2">
    <citation type="submission" date="2020-09" db="EMBL/GenBank/DDBJ databases">
        <authorList>
            <person name="Sun Q."/>
            <person name="Ohkuma M."/>
        </authorList>
    </citation>
    <scope>NUCLEOTIDE SEQUENCE</scope>
    <source>
        <strain evidence="2">JCM 4122</strain>
    </source>
</reference>
<keyword evidence="1" id="KW-0812">Transmembrane</keyword>
<feature type="transmembrane region" description="Helical" evidence="1">
    <location>
        <begin position="89"/>
        <end position="107"/>
    </location>
</feature>
<gene>
    <name evidence="2" type="ORF">GCM10017667_15390</name>
</gene>
<evidence type="ECO:0000256" key="1">
    <source>
        <dbReference type="SAM" id="Phobius"/>
    </source>
</evidence>
<dbReference type="Proteomes" id="UP000632849">
    <property type="component" value="Unassembled WGS sequence"/>
</dbReference>
<feature type="transmembrane region" description="Helical" evidence="1">
    <location>
        <begin position="113"/>
        <end position="131"/>
    </location>
</feature>
<sequence>MAEVARRPIALVTAAVLLVEAPAVVGLNAVMARFVEIQSMSLDGLDPDHMVTGTWALGIASGLALALCSLVALLAGVRDRRPGRLGRGLLIGCAVVHGLLGAVAVGLVGWTAFAALMTVVGLVVLTLVAYGKEPAAPAAAKPAETPEPAGA</sequence>
<accession>A0A919BFK8</accession>
<dbReference type="AlphaFoldDB" id="A0A919BFK8"/>
<comment type="caution">
    <text evidence="2">The sequence shown here is derived from an EMBL/GenBank/DDBJ whole genome shotgun (WGS) entry which is preliminary data.</text>
</comment>
<keyword evidence="1" id="KW-0472">Membrane</keyword>
<feature type="transmembrane region" description="Helical" evidence="1">
    <location>
        <begin position="50"/>
        <end position="77"/>
    </location>
</feature>
<evidence type="ECO:0000313" key="3">
    <source>
        <dbReference type="Proteomes" id="UP000632849"/>
    </source>
</evidence>
<name>A0A919BFK8_STRFL</name>